<name>A0A267E5I7_9PLAT</name>
<evidence type="ECO:0000313" key="3">
    <source>
        <dbReference type="EMBL" id="PAA56167.1"/>
    </source>
</evidence>
<dbReference type="STRING" id="282301.A0A267E5I7"/>
<dbReference type="AlphaFoldDB" id="A0A267E5I7"/>
<dbReference type="OrthoDB" id="10072099at2759"/>
<feature type="coiled-coil region" evidence="1">
    <location>
        <begin position="371"/>
        <end position="423"/>
    </location>
</feature>
<feature type="region of interest" description="Disordered" evidence="2">
    <location>
        <begin position="763"/>
        <end position="797"/>
    </location>
</feature>
<accession>A0A267E5I7</accession>
<organism evidence="3 4">
    <name type="scientific">Macrostomum lignano</name>
    <dbReference type="NCBI Taxonomy" id="282301"/>
    <lineage>
        <taxon>Eukaryota</taxon>
        <taxon>Metazoa</taxon>
        <taxon>Spiralia</taxon>
        <taxon>Lophotrochozoa</taxon>
        <taxon>Platyhelminthes</taxon>
        <taxon>Rhabditophora</taxon>
        <taxon>Macrostomorpha</taxon>
        <taxon>Macrostomida</taxon>
        <taxon>Macrostomidae</taxon>
        <taxon>Macrostomum</taxon>
    </lineage>
</organism>
<comment type="caution">
    <text evidence="3">The sequence shown here is derived from an EMBL/GenBank/DDBJ whole genome shotgun (WGS) entry which is preliminary data.</text>
</comment>
<feature type="coiled-coil region" evidence="1">
    <location>
        <begin position="176"/>
        <end position="281"/>
    </location>
</feature>
<feature type="compositionally biased region" description="Low complexity" evidence="2">
    <location>
        <begin position="765"/>
        <end position="796"/>
    </location>
</feature>
<dbReference type="PANTHER" id="PTHR47615">
    <property type="entry name" value="COILED-COIL DOMAIN-CONTAINING PROTEIN 158"/>
    <property type="match status" value="1"/>
</dbReference>
<reference evidence="3 4" key="1">
    <citation type="submission" date="2017-06" db="EMBL/GenBank/DDBJ databases">
        <title>A platform for efficient transgenesis in Macrostomum lignano, a flatworm model organism for stem cell research.</title>
        <authorList>
            <person name="Berezikov E."/>
        </authorList>
    </citation>
    <scope>NUCLEOTIDE SEQUENCE [LARGE SCALE GENOMIC DNA]</scope>
    <source>
        <strain evidence="3">DV1</strain>
        <tissue evidence="3">Whole organism</tissue>
    </source>
</reference>
<dbReference type="Gene3D" id="1.10.287.1490">
    <property type="match status" value="1"/>
</dbReference>
<feature type="region of interest" description="Disordered" evidence="2">
    <location>
        <begin position="36"/>
        <end position="124"/>
    </location>
</feature>
<sequence>MASYMSAGLPAAHDGASLDDQIRQLELEGSILRSQVDEILSDVTQRPPQPPPPPDTPTFYDSSSRPHSRAGRSRDQSRSPFRGNQRSSSVDAILAGPGGAGSRPSNYHHLADSSAEQHELDTMSSKLDAQAAAATNLQQRLHYTSSASPLHHSGYYQPHQQQQSARLSRTEVLLPPASAERELRESREQAEHLRRELRSAHDRQLREKAELRAQLDGLRARLMEANGQRESLANQRAREAAAQDDLIGRLQASVEALQAANREQEAALLETNRRLDTAKRRQFGLEAALADVRGVLADVETRRRGGRPFVEGEPVSQQEDAVLATTLERCLQEFSAEIEDRLRDIGSLEHELSESRRSFLAEKSELEAAWQRRCSESADQYEAELRKLRDRSAEEQRRLELVAEDARREAEQLRSKADSRSSRVAELESTLSRLIDDYDRDRKAWESKRSALESGLDSTQTELAESKRLREEAIKESALIEPRLKSAEAEVEELKAERDELSEARDSAETELHEVKAKLTAKSTEVAELRALIEALKEESDSLTKEQVTKALAEEQQYTQAQSRSLATQLAAETERCELQAKELQAVKADVAALERRLADQSEERLEIEERLSASNEELRHLTERLRQRDEEVARLAAERDRQYEQEAGRAQQLASVLEDYRHLVSLFEDRSGQLAALESRGRLGVAELERAAAERDSLYLELKDSRLEVAALRADSEAARVASGREAEALRKRAAELAARLKDTRAELALARDALKAKEEAEEATAAAARRHQAAPSASAASAAAKKQQRRQQQLQERRLMALEADNERLVAELDTWARQCKEATNSARQAEAANRRLRAQLAACQQVLRQQLPQQQPQAPPQPRRKPPPVDEGKSNGGAGADDIRAALADIQSLLGRRPADKEAVGDDEVGDSAGEGNGDADADGQIKGKAGDNRLQGRRRGTAGGCEADRALSPTSRRLLRGLDDKRGTSQQ</sequence>
<feature type="compositionally biased region" description="Basic and acidic residues" evidence="2">
    <location>
        <begin position="109"/>
        <end position="121"/>
    </location>
</feature>
<keyword evidence="4" id="KW-1185">Reference proteome</keyword>
<feature type="compositionally biased region" description="Polar residues" evidence="2">
    <location>
        <begin position="78"/>
        <end position="90"/>
    </location>
</feature>
<feature type="compositionally biased region" description="Basic and acidic residues" evidence="2">
    <location>
        <begin position="964"/>
        <end position="975"/>
    </location>
</feature>
<dbReference type="Proteomes" id="UP000215902">
    <property type="component" value="Unassembled WGS sequence"/>
</dbReference>
<evidence type="ECO:0000256" key="2">
    <source>
        <dbReference type="SAM" id="MobiDB-lite"/>
    </source>
</evidence>
<feature type="coiled-coil region" evidence="1">
    <location>
        <begin position="577"/>
        <end position="639"/>
    </location>
</feature>
<dbReference type="PANTHER" id="PTHR47615:SF1">
    <property type="entry name" value="COILED-COIL DOMAIN-CONTAINING PROTEIN 158"/>
    <property type="match status" value="1"/>
</dbReference>
<feature type="region of interest" description="Disordered" evidence="2">
    <location>
        <begin position="853"/>
        <end position="975"/>
    </location>
</feature>
<dbReference type="Pfam" id="PF15921">
    <property type="entry name" value="CCDC158"/>
    <property type="match status" value="1"/>
</dbReference>
<evidence type="ECO:0000313" key="4">
    <source>
        <dbReference type="Proteomes" id="UP000215902"/>
    </source>
</evidence>
<protein>
    <submittedName>
        <fullName evidence="3">Uncharacterized protein</fullName>
    </submittedName>
</protein>
<feature type="coiled-coil region" evidence="1">
    <location>
        <begin position="456"/>
        <end position="546"/>
    </location>
</feature>
<keyword evidence="1" id="KW-0175">Coiled coil</keyword>
<dbReference type="EMBL" id="NIVC01002656">
    <property type="protein sequence ID" value="PAA56167.1"/>
    <property type="molecule type" value="Genomic_DNA"/>
</dbReference>
<proteinExistence type="predicted"/>
<evidence type="ECO:0000256" key="1">
    <source>
        <dbReference type="SAM" id="Coils"/>
    </source>
</evidence>
<dbReference type="InterPro" id="IPR031809">
    <property type="entry name" value="CCDC158"/>
</dbReference>
<feature type="compositionally biased region" description="Pro residues" evidence="2">
    <location>
        <begin position="47"/>
        <end position="56"/>
    </location>
</feature>
<gene>
    <name evidence="3" type="ORF">BOX15_Mlig010429g2</name>
</gene>